<dbReference type="PROSITE" id="PS51257">
    <property type="entry name" value="PROKAR_LIPOPROTEIN"/>
    <property type="match status" value="1"/>
</dbReference>
<accession>A0AAE3VEB6</accession>
<keyword evidence="2" id="KW-1185">Reference proteome</keyword>
<reference evidence="1" key="1">
    <citation type="submission" date="2023-07" db="EMBL/GenBank/DDBJ databases">
        <title>Genomic Encyclopedia of Type Strains, Phase IV (KMG-IV): sequencing the most valuable type-strain genomes for metagenomic binning, comparative biology and taxonomic classification.</title>
        <authorList>
            <person name="Goeker M."/>
        </authorList>
    </citation>
    <scope>NUCLEOTIDE SEQUENCE</scope>
    <source>
        <strain evidence="1">DSM 24202</strain>
    </source>
</reference>
<dbReference type="SUPFAM" id="SSF51445">
    <property type="entry name" value="(Trans)glycosidases"/>
    <property type="match status" value="1"/>
</dbReference>
<proteinExistence type="predicted"/>
<evidence type="ECO:0000313" key="2">
    <source>
        <dbReference type="Proteomes" id="UP001238163"/>
    </source>
</evidence>
<dbReference type="RefSeq" id="WP_307260258.1">
    <property type="nucleotide sequence ID" value="NZ_JAUSVL010000001.1"/>
</dbReference>
<sequence>MKLPMVVLSSLALACVAQELPWHFPEASRRQCLEISSSVRRVEPPVTVKLADAERCRLVLSEKAGAPLACHVDGDVVSFVLPGEIGPERPACVLVYWSDAAAWQPSPRLAEVPEPQDDFARIVLGHEWDFAEDQCGIQAWGDRPEHIGPVTIEDGWMKVPVTGSDPYFIWGTMFGTPPADDPFKLDSSLFTILELRVRQSQPDLQWGYFVTDATGTYRKGQFRVPGVGPHTARIYLPRSLPDFWDGRLFRALRIDLPKQAGVTVWVDYVRVLPRQPQVLQLPVLRQDDLATTAAAAGCEFTALPTALTAGAEHAQRVVVRAAAGGVLADRPLCWVMHCQTAKGDAETRHGQARTDAAGAFTLPLTAPKRTGTIALSVGLADDYGRQSKAAKADIAVTPAAIVSYDLQLERSFVLSTATTQTLSVWGLDEFGNRQAVDIAAPRWQGAEIAQGPLRGNPATVGIAVPATPQRNYVISLEDAEGRRGQTWCSVIAPMPKQRQDTISIGPSGYLQHPDGALFTPFGGLYANWPHGKPQENGRLQRSLDLFPCGPSNYQYGYPWAPDVEQKVKDYLEHCASRGLTALRLMLRNMDLVGKVDHTQLQAVLRMFDLARPLGIKFNVALCEDYVKPPYGNSQVLEKVVMQHYSEDELAALPPHRRRFLVEKRLLVNPYDRYLDEDVIACQKDYLRELIPILADREEIFCYEFENEMIRPPMSWCNDISDFIRSIDPHTLILANPHPILWPAPVQWRESNIDLFCDHPYNTGRPDADRGALMFTRAKWCMASGKPSLTGEGGVFPATYWSRAGVDYDSVIVPHGTRFARDQVWLSLTAGYVGVMYWTVDLDSKADELGKPTRVLAALGADLRSFQRRRPPLALAMPADASKNNDCFALVGKLMALGADFDTVPADEAAGYPAVLDLATLDLDQLPAVPSFARPADGYQATALVAKDGQALIYLRNAAAIVNPDPKLPTVYVREVREARPALAFDAFPYTSWQAYDLNEDKIVTLTRTAAGLALPPSTHDFVLYLK</sequence>
<dbReference type="EMBL" id="JAUSVL010000001">
    <property type="protein sequence ID" value="MDQ0288920.1"/>
    <property type="molecule type" value="Genomic_DNA"/>
</dbReference>
<gene>
    <name evidence="1" type="ORF">J3R75_001027</name>
</gene>
<dbReference type="Gene3D" id="3.20.20.80">
    <property type="entry name" value="Glycosidases"/>
    <property type="match status" value="1"/>
</dbReference>
<dbReference type="Proteomes" id="UP001238163">
    <property type="component" value="Unassembled WGS sequence"/>
</dbReference>
<comment type="caution">
    <text evidence="1">The sequence shown here is derived from an EMBL/GenBank/DDBJ whole genome shotgun (WGS) entry which is preliminary data.</text>
</comment>
<protein>
    <submittedName>
        <fullName evidence="1">Uncharacterized protein</fullName>
    </submittedName>
</protein>
<name>A0AAE3VEB6_9BACT</name>
<organism evidence="1 2">
    <name type="scientific">Oligosphaera ethanolica</name>
    <dbReference type="NCBI Taxonomy" id="760260"/>
    <lineage>
        <taxon>Bacteria</taxon>
        <taxon>Pseudomonadati</taxon>
        <taxon>Lentisphaerota</taxon>
        <taxon>Oligosphaeria</taxon>
        <taxon>Oligosphaerales</taxon>
        <taxon>Oligosphaeraceae</taxon>
        <taxon>Oligosphaera</taxon>
    </lineage>
</organism>
<evidence type="ECO:0000313" key="1">
    <source>
        <dbReference type="EMBL" id="MDQ0288920.1"/>
    </source>
</evidence>
<dbReference type="InterPro" id="IPR017853">
    <property type="entry name" value="GH"/>
</dbReference>
<dbReference type="AlphaFoldDB" id="A0AAE3VEB6"/>